<dbReference type="AlphaFoldDB" id="A0A1G8KV35"/>
<dbReference type="NCBIfam" id="TIGR00057">
    <property type="entry name" value="L-threonylcarbamoyladenylate synthase"/>
    <property type="match status" value="1"/>
</dbReference>
<evidence type="ECO:0000256" key="5">
    <source>
        <dbReference type="ARBA" id="ARBA00022490"/>
    </source>
</evidence>
<protein>
    <recommendedName>
        <fullName evidence="4 13">Threonylcarbamoyl-AMP synthase</fullName>
        <shortName evidence="13">TC-AMP synthase</shortName>
        <ecNumber evidence="3 13">2.7.7.87</ecNumber>
    </recommendedName>
    <alternativeName>
        <fullName evidence="11 13">L-threonylcarbamoyladenylate synthase</fullName>
    </alternativeName>
</protein>
<feature type="binding site" evidence="14">
    <location>
        <position position="202"/>
    </location>
    <ligand>
        <name>ATP</name>
        <dbReference type="ChEBI" id="CHEBI:30616"/>
    </ligand>
</feature>
<evidence type="ECO:0000313" key="17">
    <source>
        <dbReference type="Proteomes" id="UP000198853"/>
    </source>
</evidence>
<feature type="binding site" evidence="14">
    <location>
        <position position="237"/>
    </location>
    <ligand>
        <name>ATP</name>
        <dbReference type="ChEBI" id="CHEBI:30616"/>
    </ligand>
</feature>
<feature type="binding site" evidence="14">
    <location>
        <position position="71"/>
    </location>
    <ligand>
        <name>L-threonine</name>
        <dbReference type="ChEBI" id="CHEBI:57926"/>
    </ligand>
</feature>
<dbReference type="Proteomes" id="UP000198853">
    <property type="component" value="Unassembled WGS sequence"/>
</dbReference>
<reference evidence="16 17" key="1">
    <citation type="submission" date="2016-10" db="EMBL/GenBank/DDBJ databases">
        <authorList>
            <person name="de Groot N.N."/>
        </authorList>
    </citation>
    <scope>NUCLEOTIDE SEQUENCE [LARGE SCALE GENOMIC DNA]</scope>
    <source>
        <strain evidence="16 17">DSM 21771</strain>
    </source>
</reference>
<dbReference type="GO" id="GO:0005524">
    <property type="term" value="F:ATP binding"/>
    <property type="evidence" value="ECO:0007669"/>
    <property type="project" value="UniProtKB-UniRule"/>
</dbReference>
<feature type="binding site" evidence="14">
    <location>
        <position position="155"/>
    </location>
    <ligand>
        <name>ATP</name>
        <dbReference type="ChEBI" id="CHEBI:30616"/>
    </ligand>
</feature>
<dbReference type="PROSITE" id="PS51163">
    <property type="entry name" value="YRDC"/>
    <property type="match status" value="1"/>
</dbReference>
<comment type="function">
    <text evidence="13">Required for the formation of a threonylcarbamoyl group on adenosine at position 37 (t(6)A37) in tRNAs that read codons beginning with adenine.</text>
</comment>
<evidence type="ECO:0000256" key="6">
    <source>
        <dbReference type="ARBA" id="ARBA00022679"/>
    </source>
</evidence>
<feature type="binding site" evidence="14">
    <location>
        <position position="125"/>
    </location>
    <ligand>
        <name>L-threonine</name>
        <dbReference type="ChEBI" id="CHEBI:57926"/>
    </ligand>
</feature>
<dbReference type="Gene3D" id="3.90.870.10">
    <property type="entry name" value="DHBP synthase"/>
    <property type="match status" value="1"/>
</dbReference>
<feature type="binding site" evidence="14">
    <location>
        <position position="62"/>
    </location>
    <ligand>
        <name>ATP</name>
        <dbReference type="ChEBI" id="CHEBI:30616"/>
    </ligand>
</feature>
<comment type="similarity">
    <text evidence="2 13">Belongs to the SUA5 family.</text>
</comment>
<dbReference type="GO" id="GO:0003725">
    <property type="term" value="F:double-stranded RNA binding"/>
    <property type="evidence" value="ECO:0007669"/>
    <property type="project" value="UniProtKB-UniRule"/>
</dbReference>
<comment type="subcellular location">
    <subcellularLocation>
        <location evidence="1 13">Cytoplasm</location>
    </subcellularLocation>
</comment>
<evidence type="ECO:0000256" key="9">
    <source>
        <dbReference type="ARBA" id="ARBA00022741"/>
    </source>
</evidence>
<feature type="binding site" evidence="14">
    <location>
        <position position="145"/>
    </location>
    <ligand>
        <name>L-threonine</name>
        <dbReference type="ChEBI" id="CHEBI:57926"/>
    </ligand>
</feature>
<keyword evidence="9 13" id="KW-0547">Nucleotide-binding</keyword>
<dbReference type="InterPro" id="IPR010923">
    <property type="entry name" value="T(6)A37_SUA5"/>
</dbReference>
<keyword evidence="8 13" id="KW-0548">Nucleotidyltransferase</keyword>
<dbReference type="InterPro" id="IPR050156">
    <property type="entry name" value="TC-AMP_synthase_SUA5"/>
</dbReference>
<evidence type="ECO:0000256" key="8">
    <source>
        <dbReference type="ARBA" id="ARBA00022695"/>
    </source>
</evidence>
<proteinExistence type="inferred from homology"/>
<keyword evidence="6 13" id="KW-0808">Transferase</keyword>
<dbReference type="GO" id="GO:0061710">
    <property type="term" value="F:L-threonylcarbamoyladenylate synthase"/>
    <property type="evidence" value="ECO:0007669"/>
    <property type="project" value="UniProtKB-EC"/>
</dbReference>
<keyword evidence="10 13" id="KW-0067">ATP-binding</keyword>
<dbReference type="Gene3D" id="3.40.50.11030">
    <property type="entry name" value="Threonylcarbamoyl-AMP synthase, C-terminal domain"/>
    <property type="match status" value="1"/>
</dbReference>
<evidence type="ECO:0000256" key="2">
    <source>
        <dbReference type="ARBA" id="ARBA00007663"/>
    </source>
</evidence>
<dbReference type="EC" id="2.7.7.87" evidence="3 13"/>
<feature type="binding site" evidence="14">
    <location>
        <position position="147"/>
    </location>
    <ligand>
        <name>ATP</name>
        <dbReference type="ChEBI" id="CHEBI:30616"/>
    </ligand>
</feature>
<feature type="binding site" evidence="14">
    <location>
        <position position="121"/>
    </location>
    <ligand>
        <name>ATP</name>
        <dbReference type="ChEBI" id="CHEBI:30616"/>
    </ligand>
</feature>
<evidence type="ECO:0000256" key="4">
    <source>
        <dbReference type="ARBA" id="ARBA00015492"/>
    </source>
</evidence>
<keyword evidence="7 13" id="KW-0819">tRNA processing</keyword>
<feature type="binding site" evidence="14">
    <location>
        <position position="39"/>
    </location>
    <ligand>
        <name>L-threonine</name>
        <dbReference type="ChEBI" id="CHEBI:57926"/>
    </ligand>
</feature>
<name>A0A1G8KV35_9BACI</name>
<keyword evidence="17" id="KW-1185">Reference proteome</keyword>
<dbReference type="GO" id="GO:0008033">
    <property type="term" value="P:tRNA processing"/>
    <property type="evidence" value="ECO:0007669"/>
    <property type="project" value="UniProtKB-KW"/>
</dbReference>
<dbReference type="GO" id="GO:0000049">
    <property type="term" value="F:tRNA binding"/>
    <property type="evidence" value="ECO:0007669"/>
    <property type="project" value="TreeGrafter"/>
</dbReference>
<evidence type="ECO:0000256" key="14">
    <source>
        <dbReference type="PIRSR" id="PIRSR004930-1"/>
    </source>
</evidence>
<organism evidence="16 17">
    <name type="scientific">Natribacillus halophilus</name>
    <dbReference type="NCBI Taxonomy" id="549003"/>
    <lineage>
        <taxon>Bacteria</taxon>
        <taxon>Bacillati</taxon>
        <taxon>Bacillota</taxon>
        <taxon>Bacilli</taxon>
        <taxon>Bacillales</taxon>
        <taxon>Bacillaceae</taxon>
        <taxon>Natribacillus</taxon>
    </lineage>
</organism>
<feature type="binding site" evidence="14">
    <location>
        <position position="185"/>
    </location>
    <ligand>
        <name>L-threonine</name>
        <dbReference type="ChEBI" id="CHEBI:57926"/>
    </ligand>
</feature>
<evidence type="ECO:0000313" key="16">
    <source>
        <dbReference type="EMBL" id="SDI47262.1"/>
    </source>
</evidence>
<sequence>MSYQQTEHLVVDNHVNGECVVKAARLLQQEELVAFPTETVYGLGAHGLSTRAVQKIFAAKGRPSDNPLILHIGSLQQLDPLIEMRTSVADPLIQRYWPGPLTLIFRASPQVPAVVTAGLDTVAVRMPAHELARAIITEASVPVAAPSANRSGRPSPTSVEHVYEDLEGRVAAIIDGGNTGYGLESTVLDVSGGGDESPRILRPGGITAEEIEETLGFSLTSGGAQQVRSPGMKYRHYAPETKVVLVDGSAEMMQERVNAARDQGKKVAVAVTADRAGEMFADEMLILGDAHDLAGISARLYEHLRAVDKLAVDIVFIQTFDEKGLGSAIMNRLSKAAGHSGS</sequence>
<dbReference type="GO" id="GO:0006450">
    <property type="term" value="P:regulation of translational fidelity"/>
    <property type="evidence" value="ECO:0007669"/>
    <property type="project" value="TreeGrafter"/>
</dbReference>
<dbReference type="PIRSF" id="PIRSF004930">
    <property type="entry name" value="Tln_factor_SUA5"/>
    <property type="match status" value="1"/>
</dbReference>
<dbReference type="Pfam" id="PF01300">
    <property type="entry name" value="Sua5_yciO_yrdC"/>
    <property type="match status" value="1"/>
</dbReference>
<evidence type="ECO:0000256" key="13">
    <source>
        <dbReference type="PIRNR" id="PIRNR004930"/>
    </source>
</evidence>
<dbReference type="FunFam" id="3.90.870.10:FF:000009">
    <property type="entry name" value="Threonylcarbamoyl-AMP synthase, putative"/>
    <property type="match status" value="1"/>
</dbReference>
<keyword evidence="5 13" id="KW-0963">Cytoplasm</keyword>
<evidence type="ECO:0000256" key="7">
    <source>
        <dbReference type="ARBA" id="ARBA00022694"/>
    </source>
</evidence>
<feature type="binding site" evidence="14">
    <location>
        <position position="66"/>
    </location>
    <ligand>
        <name>ATP</name>
        <dbReference type="ChEBI" id="CHEBI:30616"/>
    </ligand>
</feature>
<dbReference type="PANTHER" id="PTHR17490:SF16">
    <property type="entry name" value="THREONYLCARBAMOYL-AMP SYNTHASE"/>
    <property type="match status" value="1"/>
</dbReference>
<comment type="catalytic activity">
    <reaction evidence="12 13">
        <text>L-threonine + hydrogencarbonate + ATP = L-threonylcarbamoyladenylate + diphosphate + H2O</text>
        <dbReference type="Rhea" id="RHEA:36407"/>
        <dbReference type="ChEBI" id="CHEBI:15377"/>
        <dbReference type="ChEBI" id="CHEBI:17544"/>
        <dbReference type="ChEBI" id="CHEBI:30616"/>
        <dbReference type="ChEBI" id="CHEBI:33019"/>
        <dbReference type="ChEBI" id="CHEBI:57926"/>
        <dbReference type="ChEBI" id="CHEBI:73682"/>
        <dbReference type="EC" id="2.7.7.87"/>
    </reaction>
</comment>
<dbReference type="OrthoDB" id="9814580at2"/>
<dbReference type="PANTHER" id="PTHR17490">
    <property type="entry name" value="SUA5"/>
    <property type="match status" value="1"/>
</dbReference>
<evidence type="ECO:0000256" key="3">
    <source>
        <dbReference type="ARBA" id="ARBA00012584"/>
    </source>
</evidence>
<evidence type="ECO:0000256" key="11">
    <source>
        <dbReference type="ARBA" id="ARBA00029774"/>
    </source>
</evidence>
<evidence type="ECO:0000256" key="1">
    <source>
        <dbReference type="ARBA" id="ARBA00004496"/>
    </source>
</evidence>
<dbReference type="InterPro" id="IPR005145">
    <property type="entry name" value="Sua5_C"/>
</dbReference>
<evidence type="ECO:0000256" key="10">
    <source>
        <dbReference type="ARBA" id="ARBA00022840"/>
    </source>
</evidence>
<feature type="domain" description="YrdC-like" evidence="15">
    <location>
        <begin position="17"/>
        <end position="206"/>
    </location>
</feature>
<dbReference type="InterPro" id="IPR038385">
    <property type="entry name" value="Sua5/YwlC_C"/>
</dbReference>
<dbReference type="Pfam" id="PF03481">
    <property type="entry name" value="Sua5_C"/>
    <property type="match status" value="1"/>
</dbReference>
<accession>A0A1G8KV35</accession>
<dbReference type="InterPro" id="IPR017945">
    <property type="entry name" value="DHBP_synth_RibB-like_a/b_dom"/>
</dbReference>
<dbReference type="RefSeq" id="WP_090396214.1">
    <property type="nucleotide sequence ID" value="NZ_FNEN01000002.1"/>
</dbReference>
<evidence type="ECO:0000256" key="12">
    <source>
        <dbReference type="ARBA" id="ARBA00048366"/>
    </source>
</evidence>
<dbReference type="GO" id="GO:0005737">
    <property type="term" value="C:cytoplasm"/>
    <property type="evidence" value="ECO:0007669"/>
    <property type="project" value="UniProtKB-SubCell"/>
</dbReference>
<dbReference type="SUPFAM" id="SSF55821">
    <property type="entry name" value="YrdC/RibB"/>
    <property type="match status" value="1"/>
</dbReference>
<dbReference type="InterPro" id="IPR006070">
    <property type="entry name" value="Sua5-like_dom"/>
</dbReference>
<gene>
    <name evidence="16" type="ORF">SAMN04488123_102319</name>
</gene>
<evidence type="ECO:0000259" key="15">
    <source>
        <dbReference type="PROSITE" id="PS51163"/>
    </source>
</evidence>
<dbReference type="EMBL" id="FNEN01000002">
    <property type="protein sequence ID" value="SDI47262.1"/>
    <property type="molecule type" value="Genomic_DNA"/>
</dbReference>